<dbReference type="Proteomes" id="UP001206925">
    <property type="component" value="Unassembled WGS sequence"/>
</dbReference>
<gene>
    <name evidence="1" type="ORF">M8C21_031730</name>
</gene>
<sequence length="160" mass="18187">MGCNGSVSAATHVCANSESWQIDLFAHSAVQAYLPGVENFIDQRTVEEFGLEIKVMSHMSETKEDYSISPYYGGLKGDDLERRNVRPINSFIIRLQPLRLLQSLRQVVSTIMVDEEPRPLDNIHIPKTVLHKRNNNEDSTIRGKELLEQRVKNLKGINLL</sequence>
<evidence type="ECO:0000313" key="2">
    <source>
        <dbReference type="Proteomes" id="UP001206925"/>
    </source>
</evidence>
<reference evidence="1" key="1">
    <citation type="submission" date="2022-06" db="EMBL/GenBank/DDBJ databases">
        <title>Uncovering the hologenomic basis of an extraordinary plant invasion.</title>
        <authorList>
            <person name="Bieker V.C."/>
            <person name="Martin M.D."/>
            <person name="Gilbert T."/>
            <person name="Hodgins K."/>
            <person name="Battlay P."/>
            <person name="Petersen B."/>
            <person name="Wilson J."/>
        </authorList>
    </citation>
    <scope>NUCLEOTIDE SEQUENCE</scope>
    <source>
        <strain evidence="1">AA19_3_7</strain>
        <tissue evidence="1">Leaf</tissue>
    </source>
</reference>
<keyword evidence="2" id="KW-1185">Reference proteome</keyword>
<comment type="caution">
    <text evidence="1">The sequence shown here is derived from an EMBL/GenBank/DDBJ whole genome shotgun (WGS) entry which is preliminary data.</text>
</comment>
<proteinExistence type="predicted"/>
<dbReference type="AlphaFoldDB" id="A0AAD5DAV8"/>
<name>A0AAD5DAV8_AMBAR</name>
<accession>A0AAD5DAV8</accession>
<dbReference type="EMBL" id="JAMZMK010000150">
    <property type="protein sequence ID" value="KAI7757233.1"/>
    <property type="molecule type" value="Genomic_DNA"/>
</dbReference>
<evidence type="ECO:0000313" key="1">
    <source>
        <dbReference type="EMBL" id="KAI7757233.1"/>
    </source>
</evidence>
<organism evidence="1 2">
    <name type="scientific">Ambrosia artemisiifolia</name>
    <name type="common">Common ragweed</name>
    <dbReference type="NCBI Taxonomy" id="4212"/>
    <lineage>
        <taxon>Eukaryota</taxon>
        <taxon>Viridiplantae</taxon>
        <taxon>Streptophyta</taxon>
        <taxon>Embryophyta</taxon>
        <taxon>Tracheophyta</taxon>
        <taxon>Spermatophyta</taxon>
        <taxon>Magnoliopsida</taxon>
        <taxon>eudicotyledons</taxon>
        <taxon>Gunneridae</taxon>
        <taxon>Pentapetalae</taxon>
        <taxon>asterids</taxon>
        <taxon>campanulids</taxon>
        <taxon>Asterales</taxon>
        <taxon>Asteraceae</taxon>
        <taxon>Asteroideae</taxon>
        <taxon>Heliantheae alliance</taxon>
        <taxon>Heliantheae</taxon>
        <taxon>Ambrosia</taxon>
    </lineage>
</organism>
<protein>
    <submittedName>
        <fullName evidence="1">Uncharacterized protein</fullName>
    </submittedName>
</protein>